<comment type="caution">
    <text evidence="3">The sequence shown here is derived from an EMBL/GenBank/DDBJ whole genome shotgun (WGS) entry which is preliminary data.</text>
</comment>
<comment type="PTM">
    <text evidence="1">The conversion to 3-oxoalanine (also known as C-formylglycine, FGly), of a serine or cysteine residue in prokaryotes and of a cysteine residue in eukaryotes, is critical for catalytic activity.</text>
</comment>
<organism evidence="3 4">
    <name type="scientific">Halogranum salarium B-1</name>
    <dbReference type="NCBI Taxonomy" id="1210908"/>
    <lineage>
        <taxon>Archaea</taxon>
        <taxon>Methanobacteriati</taxon>
        <taxon>Methanobacteriota</taxon>
        <taxon>Stenosarchaea group</taxon>
        <taxon>Halobacteria</taxon>
        <taxon>Halobacteriales</taxon>
        <taxon>Haloferacaceae</taxon>
    </lineage>
</organism>
<accession>J3A6V4</accession>
<dbReference type="Gene3D" id="3.40.720.10">
    <property type="entry name" value="Alkaline Phosphatase, subunit A"/>
    <property type="match status" value="1"/>
</dbReference>
<dbReference type="EMBL" id="ALJD01000002">
    <property type="protein sequence ID" value="EJN61253.1"/>
    <property type="molecule type" value="Genomic_DNA"/>
</dbReference>
<evidence type="ECO:0000259" key="2">
    <source>
        <dbReference type="Pfam" id="PF00884"/>
    </source>
</evidence>
<proteinExistence type="predicted"/>
<sequence>MSSRSSRSSKRPMNPNVLLVVLDSVRASNTSLHGHENETTPFLDEFAQSATRYDQARSPGSWSLPSHTSIFTGLHVAEHGVTEPKHRLAAGNTIFEELQKSGYETAVFSENPWLTIMDVGLDAGFDEVSGAQNVLFPEAANPTEFTAAEGQGQYAEYVRRCLDDDYPVKSLLNGLGTKLAWDYPDLVPDWLMASAPASAYVDRFVDWQSERDGTWAACINLMDGHAPYEPAPEHDRWGGKRLKKIQADLEKHVWSFHAGDAPWWQCRAFEALYDGAIHQMDAQLRRIVDVLERRDELDDTLLVVTSDHGEGFGEVSRLKGTRLVGHVEGIHESQLHVPLVVKHPGQREGEVVSEPASLTNFPDVVRAVLDGDGEDAQGGFAGGPTVSSSAGLTEPNMKLAREYCDADELWQFRGEMRAVFEAEREGDVDGAVSKYADWEDESVGVRVLDSHTSYVRERGDGGRVGEVFGRFSDAGVRESGTDVDDVDDATRQRLRDLGYAE</sequence>
<dbReference type="CDD" id="cd16148">
    <property type="entry name" value="sulfatase_like"/>
    <property type="match status" value="1"/>
</dbReference>
<dbReference type="PATRIC" id="fig|1210908.3.peg.283"/>
<dbReference type="SUPFAM" id="SSF53649">
    <property type="entry name" value="Alkaline phosphatase-like"/>
    <property type="match status" value="1"/>
</dbReference>
<dbReference type="Proteomes" id="UP000007813">
    <property type="component" value="Unassembled WGS sequence"/>
</dbReference>
<feature type="domain" description="Sulfatase N-terminal" evidence="2">
    <location>
        <begin position="15"/>
        <end position="362"/>
    </location>
</feature>
<dbReference type="InterPro" id="IPR052701">
    <property type="entry name" value="GAG_Ulvan_Degrading_Sulfatases"/>
</dbReference>
<evidence type="ECO:0000313" key="3">
    <source>
        <dbReference type="EMBL" id="EJN61253.1"/>
    </source>
</evidence>
<dbReference type="PANTHER" id="PTHR43751">
    <property type="entry name" value="SULFATASE"/>
    <property type="match status" value="1"/>
</dbReference>
<protein>
    <recommendedName>
        <fullName evidence="2">Sulfatase N-terminal domain-containing protein</fullName>
    </recommendedName>
</protein>
<dbReference type="AlphaFoldDB" id="J3A6V4"/>
<dbReference type="eggNOG" id="arCOG02789">
    <property type="taxonomic scope" value="Archaea"/>
</dbReference>
<dbReference type="PANTHER" id="PTHR43751:SF3">
    <property type="entry name" value="SULFATASE N-TERMINAL DOMAIN-CONTAINING PROTEIN"/>
    <property type="match status" value="1"/>
</dbReference>
<dbReference type="InterPro" id="IPR017850">
    <property type="entry name" value="Alkaline_phosphatase_core_sf"/>
</dbReference>
<dbReference type="Pfam" id="PF00884">
    <property type="entry name" value="Sulfatase"/>
    <property type="match status" value="1"/>
</dbReference>
<evidence type="ECO:0000313" key="4">
    <source>
        <dbReference type="Proteomes" id="UP000007813"/>
    </source>
</evidence>
<evidence type="ECO:0000256" key="1">
    <source>
        <dbReference type="PIRSR" id="PIRSR600917-52"/>
    </source>
</evidence>
<name>J3A6V4_9EURY</name>
<reference evidence="3 4" key="1">
    <citation type="journal article" date="2012" name="J. Bacteriol.">
        <title>Draft Genome Sequence of the Extremely Halophilic Archaeon Halogranum salarium B-1T.</title>
        <authorList>
            <person name="Kim K.K."/>
            <person name="Lee K.C."/>
            <person name="Lee J.S."/>
        </authorList>
    </citation>
    <scope>NUCLEOTIDE SEQUENCE [LARGE SCALE GENOMIC DNA]</scope>
    <source>
        <strain evidence="3 4">B-1</strain>
    </source>
</reference>
<feature type="modified residue" description="3-oxoalanine (Ser)" evidence="1">
    <location>
        <position position="63"/>
    </location>
</feature>
<gene>
    <name evidence="3" type="ORF">HSB1_02940</name>
</gene>
<dbReference type="InterPro" id="IPR000917">
    <property type="entry name" value="Sulfatase_N"/>
</dbReference>